<sequence length="216" mass="24179">MNQFEETGGVRIGGFKATWPFGKLKVSEFKLELHASIKGKFVFKRSDITSIQPTASIFGNGIRINHRVEKYNKDIVFTFSGNAEGLMAKLVNIGFLNSTLPTPVDIDQEITIQQQQSGFPIKIPIAIGIVVIWNLLILMDFTNVFHTKTGIAMFGIGTGIALASVFLLCILLLISDFVRRLVMKNSNDIAIIRPFLLFICFITFMLFTLGFLPHYL</sequence>
<keyword evidence="1" id="KW-1133">Transmembrane helix</keyword>
<keyword evidence="3" id="KW-1185">Reference proteome</keyword>
<keyword evidence="1" id="KW-0472">Membrane</keyword>
<evidence type="ECO:0000313" key="3">
    <source>
        <dbReference type="Proteomes" id="UP000515806"/>
    </source>
</evidence>
<dbReference type="EMBL" id="CP060723">
    <property type="protein sequence ID" value="QNN42782.1"/>
    <property type="molecule type" value="Genomic_DNA"/>
</dbReference>
<reference evidence="2 3" key="1">
    <citation type="submission" date="2020-08" db="EMBL/GenBank/DDBJ databases">
        <title>Genome sequence of Pedobacter roseus KACC 11594T.</title>
        <authorList>
            <person name="Hyun D.-W."/>
            <person name="Bae J.-W."/>
        </authorList>
    </citation>
    <scope>NUCLEOTIDE SEQUENCE [LARGE SCALE GENOMIC DNA]</scope>
    <source>
        <strain evidence="2 3">KACC 11594</strain>
    </source>
</reference>
<dbReference type="Proteomes" id="UP000515806">
    <property type="component" value="Chromosome"/>
</dbReference>
<feature type="transmembrane region" description="Helical" evidence="1">
    <location>
        <begin position="151"/>
        <end position="174"/>
    </location>
</feature>
<protein>
    <submittedName>
        <fullName evidence="2">Uncharacterized protein</fullName>
    </submittedName>
</protein>
<organism evidence="2 3">
    <name type="scientific">Pedobacter roseus</name>
    <dbReference type="NCBI Taxonomy" id="336820"/>
    <lineage>
        <taxon>Bacteria</taxon>
        <taxon>Pseudomonadati</taxon>
        <taxon>Bacteroidota</taxon>
        <taxon>Sphingobacteriia</taxon>
        <taxon>Sphingobacteriales</taxon>
        <taxon>Sphingobacteriaceae</taxon>
        <taxon>Pedobacter</taxon>
    </lineage>
</organism>
<gene>
    <name evidence="2" type="ORF">H9L23_01300</name>
</gene>
<name>A0A7G9QHF7_9SPHI</name>
<dbReference type="KEGG" id="proe:H9L23_01300"/>
<proteinExistence type="predicted"/>
<feature type="transmembrane region" description="Helical" evidence="1">
    <location>
        <begin position="119"/>
        <end position="139"/>
    </location>
</feature>
<feature type="transmembrane region" description="Helical" evidence="1">
    <location>
        <begin position="195"/>
        <end position="215"/>
    </location>
</feature>
<accession>A0A7G9QHF7</accession>
<dbReference type="AlphaFoldDB" id="A0A7G9QHF7"/>
<evidence type="ECO:0000313" key="2">
    <source>
        <dbReference type="EMBL" id="QNN42782.1"/>
    </source>
</evidence>
<dbReference type="RefSeq" id="WP_187593277.1">
    <property type="nucleotide sequence ID" value="NZ_CP060723.1"/>
</dbReference>
<evidence type="ECO:0000256" key="1">
    <source>
        <dbReference type="SAM" id="Phobius"/>
    </source>
</evidence>
<keyword evidence="1" id="KW-0812">Transmembrane</keyword>